<gene>
    <name evidence="1" type="ORF">ACH5RR_008695</name>
</gene>
<accession>A0ABD3ADZ5</accession>
<evidence type="ECO:0000313" key="1">
    <source>
        <dbReference type="EMBL" id="KAL3529373.1"/>
    </source>
</evidence>
<dbReference type="EMBL" id="JBJUIK010000004">
    <property type="protein sequence ID" value="KAL3529373.1"/>
    <property type="molecule type" value="Genomic_DNA"/>
</dbReference>
<dbReference type="Proteomes" id="UP001630127">
    <property type="component" value="Unassembled WGS sequence"/>
</dbReference>
<reference evidence="1 2" key="1">
    <citation type="submission" date="2024-11" db="EMBL/GenBank/DDBJ databases">
        <title>A near-complete genome assembly of Cinchona calisaya.</title>
        <authorList>
            <person name="Lian D.C."/>
            <person name="Zhao X.W."/>
            <person name="Wei L."/>
        </authorList>
    </citation>
    <scope>NUCLEOTIDE SEQUENCE [LARGE SCALE GENOMIC DNA]</scope>
    <source>
        <tissue evidence="1">Nenye</tissue>
    </source>
</reference>
<organism evidence="1 2">
    <name type="scientific">Cinchona calisaya</name>
    <dbReference type="NCBI Taxonomy" id="153742"/>
    <lineage>
        <taxon>Eukaryota</taxon>
        <taxon>Viridiplantae</taxon>
        <taxon>Streptophyta</taxon>
        <taxon>Embryophyta</taxon>
        <taxon>Tracheophyta</taxon>
        <taxon>Spermatophyta</taxon>
        <taxon>Magnoliopsida</taxon>
        <taxon>eudicotyledons</taxon>
        <taxon>Gunneridae</taxon>
        <taxon>Pentapetalae</taxon>
        <taxon>asterids</taxon>
        <taxon>lamiids</taxon>
        <taxon>Gentianales</taxon>
        <taxon>Rubiaceae</taxon>
        <taxon>Cinchonoideae</taxon>
        <taxon>Cinchoneae</taxon>
        <taxon>Cinchona</taxon>
    </lineage>
</organism>
<dbReference type="AlphaFoldDB" id="A0ABD3ADZ5"/>
<proteinExistence type="predicted"/>
<evidence type="ECO:0000313" key="2">
    <source>
        <dbReference type="Proteomes" id="UP001630127"/>
    </source>
</evidence>
<comment type="caution">
    <text evidence="1">The sequence shown here is derived from an EMBL/GenBank/DDBJ whole genome shotgun (WGS) entry which is preliminary data.</text>
</comment>
<sequence>MSGLGLLLHHFPSSFTIVASIVGLDAGDLQPNRIQNIEKTVRGVNIVHQDDQFAMLGSQIMYSDQLEISPYCWCNKCWFGIEIFPFALNFPVQKVCEKNNGVSSSLENKSIDFHNEMKM</sequence>
<keyword evidence="2" id="KW-1185">Reference proteome</keyword>
<protein>
    <submittedName>
        <fullName evidence="1">Uncharacterized protein</fullName>
    </submittedName>
</protein>
<name>A0ABD3ADZ5_9GENT</name>